<sequence length="149" mass="16898">MKFLTPAQQTTYNKVAGWMEELFDQYPWEKLDEPGFGLFLGSAWVEVRIYPWGEDFDDTIINTRSRVVTGASLEPGLLNFLLRQNAEMRFGAFSTDANGDILFEHTIVGSTCDPEELEASVVAVLEAADEYDDRIVERWGGERALDRPI</sequence>
<dbReference type="SUPFAM" id="SSF69635">
    <property type="entry name" value="Type III secretory system chaperone-like"/>
    <property type="match status" value="1"/>
</dbReference>
<keyword evidence="3" id="KW-1185">Reference proteome</keyword>
<dbReference type="InterPro" id="IPR054343">
    <property type="entry name" value="TY-Chap_M"/>
</dbReference>
<protein>
    <submittedName>
        <fullName evidence="2">YbjN domain-containing protein</fullName>
    </submittedName>
</protein>
<evidence type="ECO:0000313" key="2">
    <source>
        <dbReference type="EMBL" id="MBE9040566.1"/>
    </source>
</evidence>
<dbReference type="Pfam" id="PF22551">
    <property type="entry name" value="TY-Chap1"/>
    <property type="match status" value="1"/>
</dbReference>
<name>A0A928VUU8_9CYAN</name>
<dbReference type="EMBL" id="JADEXN010000096">
    <property type="protein sequence ID" value="MBE9040566.1"/>
    <property type="molecule type" value="Genomic_DNA"/>
</dbReference>
<proteinExistence type="predicted"/>
<organism evidence="2 3">
    <name type="scientific">Zarconia navalis LEGE 11467</name>
    <dbReference type="NCBI Taxonomy" id="1828826"/>
    <lineage>
        <taxon>Bacteria</taxon>
        <taxon>Bacillati</taxon>
        <taxon>Cyanobacteriota</taxon>
        <taxon>Cyanophyceae</taxon>
        <taxon>Oscillatoriophycideae</taxon>
        <taxon>Oscillatoriales</taxon>
        <taxon>Oscillatoriales incertae sedis</taxon>
        <taxon>Zarconia</taxon>
        <taxon>Zarconia navalis</taxon>
    </lineage>
</organism>
<comment type="caution">
    <text evidence="2">The sequence shown here is derived from an EMBL/GenBank/DDBJ whole genome shotgun (WGS) entry which is preliminary data.</text>
</comment>
<gene>
    <name evidence="2" type="ORF">IQ235_07175</name>
</gene>
<evidence type="ECO:0000259" key="1">
    <source>
        <dbReference type="Pfam" id="PF22551"/>
    </source>
</evidence>
<dbReference type="AlphaFoldDB" id="A0A928VUU8"/>
<dbReference type="Proteomes" id="UP000621799">
    <property type="component" value="Unassembled WGS sequence"/>
</dbReference>
<evidence type="ECO:0000313" key="3">
    <source>
        <dbReference type="Proteomes" id="UP000621799"/>
    </source>
</evidence>
<accession>A0A928VUU8</accession>
<dbReference type="Gene3D" id="3.30.1460.10">
    <property type="match status" value="1"/>
</dbReference>
<feature type="domain" description="TY-Chap central" evidence="1">
    <location>
        <begin position="15"/>
        <end position="146"/>
    </location>
</feature>
<reference evidence="2" key="1">
    <citation type="submission" date="2020-10" db="EMBL/GenBank/DDBJ databases">
        <authorList>
            <person name="Castelo-Branco R."/>
            <person name="Eusebio N."/>
            <person name="Adriana R."/>
            <person name="Vieira A."/>
            <person name="Brugerolle De Fraissinette N."/>
            <person name="Rezende De Castro R."/>
            <person name="Schneider M.P."/>
            <person name="Vasconcelos V."/>
            <person name="Leao P.N."/>
        </authorList>
    </citation>
    <scope>NUCLEOTIDE SEQUENCE</scope>
    <source>
        <strain evidence="2">LEGE 11467</strain>
    </source>
</reference>
<dbReference type="RefSeq" id="WP_264320810.1">
    <property type="nucleotide sequence ID" value="NZ_JADEXN010000096.1"/>
</dbReference>